<dbReference type="GO" id="GO:0006508">
    <property type="term" value="P:proteolysis"/>
    <property type="evidence" value="ECO:0007669"/>
    <property type="project" value="InterPro"/>
</dbReference>
<feature type="compositionally biased region" description="Polar residues" evidence="2">
    <location>
        <begin position="90"/>
        <end position="112"/>
    </location>
</feature>
<evidence type="ECO:0000256" key="1">
    <source>
        <dbReference type="PROSITE-ProRule" id="PRU00047"/>
    </source>
</evidence>
<dbReference type="Gene3D" id="4.10.60.10">
    <property type="entry name" value="Zinc finger, CCHC-type"/>
    <property type="match status" value="1"/>
</dbReference>
<feature type="region of interest" description="Disordered" evidence="2">
    <location>
        <begin position="444"/>
        <end position="513"/>
    </location>
</feature>
<dbReference type="PROSITE" id="PS00141">
    <property type="entry name" value="ASP_PROTEASE"/>
    <property type="match status" value="1"/>
</dbReference>
<protein>
    <recommendedName>
        <fullName evidence="3">CCHC-type domain-containing protein</fullName>
    </recommendedName>
</protein>
<dbReference type="GO" id="GO:0004190">
    <property type="term" value="F:aspartic-type endopeptidase activity"/>
    <property type="evidence" value="ECO:0007669"/>
    <property type="project" value="InterPro"/>
</dbReference>
<dbReference type="Proteomes" id="UP000553632">
    <property type="component" value="Unassembled WGS sequence"/>
</dbReference>
<feature type="region of interest" description="Disordered" evidence="2">
    <location>
        <begin position="73"/>
        <end position="115"/>
    </location>
</feature>
<evidence type="ECO:0000313" key="5">
    <source>
        <dbReference type="Proteomes" id="UP000553632"/>
    </source>
</evidence>
<dbReference type="Gene3D" id="2.40.70.10">
    <property type="entry name" value="Acid Proteases"/>
    <property type="match status" value="1"/>
</dbReference>
<dbReference type="AlphaFoldDB" id="A0A7J6SY09"/>
<reference evidence="4 5" key="1">
    <citation type="submission" date="2020-04" db="EMBL/GenBank/DDBJ databases">
        <title>Perkinsus olseni comparative genomics.</title>
        <authorList>
            <person name="Bogema D.R."/>
        </authorList>
    </citation>
    <scope>NUCLEOTIDE SEQUENCE [LARGE SCALE GENOMIC DNA]</scope>
    <source>
        <strain evidence="4 5">ATCC PRA-207</strain>
    </source>
</reference>
<keyword evidence="5" id="KW-1185">Reference proteome</keyword>
<evidence type="ECO:0000259" key="3">
    <source>
        <dbReference type="PROSITE" id="PS50158"/>
    </source>
</evidence>
<evidence type="ECO:0000256" key="2">
    <source>
        <dbReference type="SAM" id="MobiDB-lite"/>
    </source>
</evidence>
<feature type="domain" description="CCHC-type" evidence="3">
    <location>
        <begin position="519"/>
        <end position="533"/>
    </location>
</feature>
<dbReference type="GO" id="GO:0008270">
    <property type="term" value="F:zinc ion binding"/>
    <property type="evidence" value="ECO:0007669"/>
    <property type="project" value="UniProtKB-KW"/>
</dbReference>
<evidence type="ECO:0000313" key="4">
    <source>
        <dbReference type="EMBL" id="KAF4737046.1"/>
    </source>
</evidence>
<comment type="caution">
    <text evidence="4">The sequence shown here is derived from an EMBL/GenBank/DDBJ whole genome shotgun (WGS) entry which is preliminary data.</text>
</comment>
<keyword evidence="1" id="KW-0863">Zinc-finger</keyword>
<dbReference type="InterPro" id="IPR021109">
    <property type="entry name" value="Peptidase_aspartic_dom_sf"/>
</dbReference>
<gene>
    <name evidence="4" type="ORF">FOZ63_027629</name>
</gene>
<organism evidence="4 5">
    <name type="scientific">Perkinsus olseni</name>
    <name type="common">Perkinsus atlanticus</name>
    <dbReference type="NCBI Taxonomy" id="32597"/>
    <lineage>
        <taxon>Eukaryota</taxon>
        <taxon>Sar</taxon>
        <taxon>Alveolata</taxon>
        <taxon>Perkinsozoa</taxon>
        <taxon>Perkinsea</taxon>
        <taxon>Perkinsida</taxon>
        <taxon>Perkinsidae</taxon>
        <taxon>Perkinsus</taxon>
    </lineage>
</organism>
<dbReference type="EMBL" id="JABANO010015328">
    <property type="protein sequence ID" value="KAF4737046.1"/>
    <property type="molecule type" value="Genomic_DNA"/>
</dbReference>
<accession>A0A7J6SY09</accession>
<feature type="region of interest" description="Disordered" evidence="2">
    <location>
        <begin position="525"/>
        <end position="587"/>
    </location>
</feature>
<dbReference type="InterPro" id="IPR001878">
    <property type="entry name" value="Znf_CCHC"/>
</dbReference>
<keyword evidence="1" id="KW-0479">Metal-binding</keyword>
<dbReference type="PROSITE" id="PS50158">
    <property type="entry name" value="ZF_CCHC"/>
    <property type="match status" value="1"/>
</dbReference>
<proteinExistence type="predicted"/>
<dbReference type="SMART" id="SM00343">
    <property type="entry name" value="ZnF_C2HC"/>
    <property type="match status" value="1"/>
</dbReference>
<feature type="compositionally biased region" description="Basic and acidic residues" evidence="2">
    <location>
        <begin position="471"/>
        <end position="486"/>
    </location>
</feature>
<keyword evidence="1" id="KW-0862">Zinc</keyword>
<name>A0A7J6SY09_PEROL</name>
<sequence>MTPTARVHSGLEEDSVMVKTIGTHRGAVRPVQQRQTEVSGVPRPCCGISCLDDGPPTVKTAKLGVCAAVQTRRGATTSNDTPEGADGSPMSPSQASSNTSWHDTSPRSSGPSRTGVVAVVAEEGHPERNGQRAIDDFLSGLDGEVRAQIYGSLEEPRYLPEPEQAVSMSTLSILEKTLGQSYNCWLTLANGLKGHAGERYGLDPRGFVKSWGLFAWAHSPASKWSDVVTKEEPGDHKEAQHMGCAWLDEVQRCLTLCRASLGAQLIVWVSLLPSQLTLSLRQTLLDICKNESASNEIALVWTKWVDWDGKSQQEVKEAYLSWTDLLGGWLKQVLDVVNEHFRPRPSLAKAMALWSGLKIAANEALEVFLQKEDELWLILHEHMQGGSIKWEHRRERIISAMMACPSWRPAIQHSLEALEGSPEYGSFRRRLLLERKLGLKKKMLPRSEARRTTPASTADQTFAGPEWATDQDPHLPDGPRGQESRRPGQGSVAATTTPIEDVTPSGEAEILQRDRKEKRCFKCHKPGHRARDCGKRGRRKRLSDDPKSGDTKATPSSSAAAEDMMKVPSASQEQLVSSPVEGDDGPLVETACDDPQCASHGAEAATGSLSSSALTVASASGTRAGARSGVPIQAGGGRNGSCGEAFLFDFSERSHNGELMIIRAYDHAGRPFNALLDSGSEVTLVSADKATSPCTRKNSNREGITIVGVGDKHTLTTPVDLFLALSKDGPLVPVEASLSPGLPRQVDAILGIGALRLLQWSVDPQKGVVTLSVPSIATKPVHEANTVAQPTRW</sequence>
<dbReference type="GO" id="GO:0003676">
    <property type="term" value="F:nucleic acid binding"/>
    <property type="evidence" value="ECO:0007669"/>
    <property type="project" value="InterPro"/>
</dbReference>
<dbReference type="InterPro" id="IPR001969">
    <property type="entry name" value="Aspartic_peptidase_AS"/>
</dbReference>
<dbReference type="SUPFAM" id="SSF57756">
    <property type="entry name" value="Retrovirus zinc finger-like domains"/>
    <property type="match status" value="1"/>
</dbReference>
<dbReference type="InterPro" id="IPR036875">
    <property type="entry name" value="Znf_CCHC_sf"/>
</dbReference>